<dbReference type="InterPro" id="IPR036291">
    <property type="entry name" value="NAD(P)-bd_dom_sf"/>
</dbReference>
<reference evidence="4 5" key="1">
    <citation type="journal article" date="2018" name="Front. Microbiol.">
        <title>Genome-Wide Analysis of Corynespora cassiicola Leaf Fall Disease Putative Effectors.</title>
        <authorList>
            <person name="Lopez D."/>
            <person name="Ribeiro S."/>
            <person name="Label P."/>
            <person name="Fumanal B."/>
            <person name="Venisse J.S."/>
            <person name="Kohler A."/>
            <person name="de Oliveira R.R."/>
            <person name="Labutti K."/>
            <person name="Lipzen A."/>
            <person name="Lail K."/>
            <person name="Bauer D."/>
            <person name="Ohm R.A."/>
            <person name="Barry K.W."/>
            <person name="Spatafora J."/>
            <person name="Grigoriev I.V."/>
            <person name="Martin F.M."/>
            <person name="Pujade-Renaud V."/>
        </authorList>
    </citation>
    <scope>NUCLEOTIDE SEQUENCE [LARGE SCALE GENOMIC DNA]</scope>
    <source>
        <strain evidence="4 5">Philippines</strain>
    </source>
</reference>
<protein>
    <recommendedName>
        <fullName evidence="6">NAD(P)-binding protein</fullName>
    </recommendedName>
</protein>
<evidence type="ECO:0000313" key="5">
    <source>
        <dbReference type="Proteomes" id="UP000240883"/>
    </source>
</evidence>
<dbReference type="GO" id="GO:0016491">
    <property type="term" value="F:oxidoreductase activity"/>
    <property type="evidence" value="ECO:0007669"/>
    <property type="project" value="UniProtKB-KW"/>
</dbReference>
<dbReference type="Proteomes" id="UP000240883">
    <property type="component" value="Unassembled WGS sequence"/>
</dbReference>
<dbReference type="InterPro" id="IPR051911">
    <property type="entry name" value="SDR_oxidoreductase"/>
</dbReference>
<keyword evidence="2" id="KW-0560">Oxidoreductase</keyword>
<dbReference type="PANTHER" id="PTHR43976:SF16">
    <property type="entry name" value="SHORT-CHAIN DEHYDROGENASE_REDUCTASE FAMILY PROTEIN"/>
    <property type="match status" value="1"/>
</dbReference>
<name>A0A2T2NP31_CORCC</name>
<feature type="region of interest" description="Disordered" evidence="3">
    <location>
        <begin position="121"/>
        <end position="149"/>
    </location>
</feature>
<comment type="similarity">
    <text evidence="1">Belongs to the short-chain dehydrogenases/reductases (SDR) family.</text>
</comment>
<dbReference type="Gene3D" id="3.40.50.720">
    <property type="entry name" value="NAD(P)-binding Rossmann-like Domain"/>
    <property type="match status" value="2"/>
</dbReference>
<evidence type="ECO:0000256" key="1">
    <source>
        <dbReference type="ARBA" id="ARBA00006484"/>
    </source>
</evidence>
<gene>
    <name evidence="4" type="ORF">BS50DRAFT_610419</name>
</gene>
<dbReference type="OrthoDB" id="1274115at2759"/>
<dbReference type="PANTHER" id="PTHR43976">
    <property type="entry name" value="SHORT CHAIN DEHYDROGENASE"/>
    <property type="match status" value="1"/>
</dbReference>
<evidence type="ECO:0000313" key="4">
    <source>
        <dbReference type="EMBL" id="PSN67191.1"/>
    </source>
</evidence>
<keyword evidence="5" id="KW-1185">Reference proteome</keyword>
<evidence type="ECO:0000256" key="2">
    <source>
        <dbReference type="ARBA" id="ARBA00023002"/>
    </source>
</evidence>
<evidence type="ECO:0008006" key="6">
    <source>
        <dbReference type="Google" id="ProtNLM"/>
    </source>
</evidence>
<organism evidence="4 5">
    <name type="scientific">Corynespora cassiicola Philippines</name>
    <dbReference type="NCBI Taxonomy" id="1448308"/>
    <lineage>
        <taxon>Eukaryota</taxon>
        <taxon>Fungi</taxon>
        <taxon>Dikarya</taxon>
        <taxon>Ascomycota</taxon>
        <taxon>Pezizomycotina</taxon>
        <taxon>Dothideomycetes</taxon>
        <taxon>Pleosporomycetidae</taxon>
        <taxon>Pleosporales</taxon>
        <taxon>Corynesporascaceae</taxon>
        <taxon>Corynespora</taxon>
    </lineage>
</organism>
<dbReference type="AlphaFoldDB" id="A0A2T2NP31"/>
<proteinExistence type="inferred from homology"/>
<sequence>MTRLRWLATGCSSGIGESFVRSIITRGDKTASLDVTAPLSDIKAVVAKALEDGPIDVLVNYAGYVEAGIAEEASKFALEGWYDCLRQEIARLGIKSIIFELGFFSKKIINPDNVKLHSDAIEDYKPGTNGNQPGDPKEQGVAQGKPLPERLPLGPDCLATLRKKFMQNLAICSEWEEVI</sequence>
<dbReference type="SUPFAM" id="SSF51735">
    <property type="entry name" value="NAD(P)-binding Rossmann-fold domains"/>
    <property type="match status" value="1"/>
</dbReference>
<accession>A0A2T2NP31</accession>
<evidence type="ECO:0000256" key="3">
    <source>
        <dbReference type="SAM" id="MobiDB-lite"/>
    </source>
</evidence>
<dbReference type="EMBL" id="KZ678135">
    <property type="protein sequence ID" value="PSN67191.1"/>
    <property type="molecule type" value="Genomic_DNA"/>
</dbReference>